<evidence type="ECO:0000313" key="3">
    <source>
        <dbReference type="EMBL" id="OGC62715.1"/>
    </source>
</evidence>
<dbReference type="EMBL" id="MEVL01000005">
    <property type="protein sequence ID" value="OGC62715.1"/>
    <property type="molecule type" value="Genomic_DNA"/>
</dbReference>
<gene>
    <name evidence="3" type="ORF">A2890_00465</name>
</gene>
<sequence length="79" mass="9357">MHYVYVLRSLKTGRYYIGSTEDLTKRLERHNSGKNKSTKIGIPWVLAYKENFPTEQDAYRREMQIKRFKGGAAFKELLK</sequence>
<dbReference type="AlphaFoldDB" id="A0A1F4W059"/>
<protein>
    <recommendedName>
        <fullName evidence="2">GIY-YIG domain-containing protein</fullName>
    </recommendedName>
</protein>
<dbReference type="CDD" id="cd10449">
    <property type="entry name" value="GIY-YIG_SLX1_like"/>
    <property type="match status" value="1"/>
</dbReference>
<dbReference type="Gene3D" id="3.40.1440.10">
    <property type="entry name" value="GIY-YIG endonuclease"/>
    <property type="match status" value="1"/>
</dbReference>
<reference evidence="3 4" key="1">
    <citation type="journal article" date="2016" name="Nat. Commun.">
        <title>Thousands of microbial genomes shed light on interconnected biogeochemical processes in an aquifer system.</title>
        <authorList>
            <person name="Anantharaman K."/>
            <person name="Brown C.T."/>
            <person name="Hug L.A."/>
            <person name="Sharon I."/>
            <person name="Castelle C.J."/>
            <person name="Probst A.J."/>
            <person name="Thomas B.C."/>
            <person name="Singh A."/>
            <person name="Wilkins M.J."/>
            <person name="Karaoz U."/>
            <person name="Brodie E.L."/>
            <person name="Williams K.H."/>
            <person name="Hubbard S.S."/>
            <person name="Banfield J.F."/>
        </authorList>
    </citation>
    <scope>NUCLEOTIDE SEQUENCE [LARGE SCALE GENOMIC DNA]</scope>
</reference>
<dbReference type="PANTHER" id="PTHR34477:SF1">
    <property type="entry name" value="UPF0213 PROTEIN YHBQ"/>
    <property type="match status" value="1"/>
</dbReference>
<evidence type="ECO:0000256" key="1">
    <source>
        <dbReference type="ARBA" id="ARBA00007435"/>
    </source>
</evidence>
<dbReference type="InterPro" id="IPR000305">
    <property type="entry name" value="GIY-YIG_endonuc"/>
</dbReference>
<name>A0A1F4W059_UNCKA</name>
<dbReference type="PANTHER" id="PTHR34477">
    <property type="entry name" value="UPF0213 PROTEIN YHBQ"/>
    <property type="match status" value="1"/>
</dbReference>
<dbReference type="STRING" id="1802628.A2890_00465"/>
<evidence type="ECO:0000259" key="2">
    <source>
        <dbReference type="PROSITE" id="PS50164"/>
    </source>
</evidence>
<dbReference type="InterPro" id="IPR035901">
    <property type="entry name" value="GIY-YIG_endonuc_sf"/>
</dbReference>
<dbReference type="PROSITE" id="PS50164">
    <property type="entry name" value="GIY_YIG"/>
    <property type="match status" value="1"/>
</dbReference>
<comment type="similarity">
    <text evidence="1">Belongs to the UPF0213 family.</text>
</comment>
<dbReference type="SUPFAM" id="SSF82771">
    <property type="entry name" value="GIY-YIG endonuclease"/>
    <property type="match status" value="1"/>
</dbReference>
<evidence type="ECO:0000313" key="4">
    <source>
        <dbReference type="Proteomes" id="UP000176967"/>
    </source>
</evidence>
<proteinExistence type="inferred from homology"/>
<dbReference type="Proteomes" id="UP000176967">
    <property type="component" value="Unassembled WGS sequence"/>
</dbReference>
<accession>A0A1F4W059</accession>
<organism evidence="3 4">
    <name type="scientific">candidate division WWE3 bacterium RIFCSPLOWO2_01_FULL_53_14</name>
    <dbReference type="NCBI Taxonomy" id="1802628"/>
    <lineage>
        <taxon>Bacteria</taxon>
        <taxon>Katanobacteria</taxon>
    </lineage>
</organism>
<dbReference type="Pfam" id="PF01541">
    <property type="entry name" value="GIY-YIG"/>
    <property type="match status" value="1"/>
</dbReference>
<comment type="caution">
    <text evidence="3">The sequence shown here is derived from an EMBL/GenBank/DDBJ whole genome shotgun (WGS) entry which is preliminary data.</text>
</comment>
<feature type="domain" description="GIY-YIG" evidence="2">
    <location>
        <begin position="1"/>
        <end position="79"/>
    </location>
</feature>
<dbReference type="InterPro" id="IPR050190">
    <property type="entry name" value="UPF0213_domain"/>
</dbReference>